<sequence length="256" mass="28861">MHVASAKDKNPIIANMSFYGVIQGIWEVCYNTFKVTLFKCDWVDTKNGVQVKDPSGDRWPVVLKPQEKEFVDNCHNDELGNICLRCSVILECLAGMTREDEEIPYIRIDCEGTWDNFNSRLEDKICNFDVHSIFSSLFCLLATSAISFFRRHKISHVSTVSSASSPPQGRSPVFDRSAQAVVVSLQRPPLVRPIFLASVLLVRRPPRICTRPTFLSRTSHKSPNVPQSRITETLQEGYYQGSPVMAPPQYAAPPLK</sequence>
<name>A0A5A7U101_CUCMM</name>
<accession>A0A5A7U101</accession>
<dbReference type="AlphaFoldDB" id="A0A5A7U101"/>
<protein>
    <submittedName>
        <fullName evidence="1">Transposase</fullName>
    </submittedName>
</protein>
<comment type="caution">
    <text evidence="1">The sequence shown here is derived from an EMBL/GenBank/DDBJ whole genome shotgun (WGS) entry which is preliminary data.</text>
</comment>
<gene>
    <name evidence="2" type="ORF">E5676_scaffold109G00350</name>
    <name evidence="1" type="ORF">E6C27_scaffold83G00310</name>
</gene>
<evidence type="ECO:0000313" key="3">
    <source>
        <dbReference type="Proteomes" id="UP000321393"/>
    </source>
</evidence>
<proteinExistence type="predicted"/>
<evidence type="ECO:0000313" key="2">
    <source>
        <dbReference type="EMBL" id="TYK01155.1"/>
    </source>
</evidence>
<evidence type="ECO:0000313" key="4">
    <source>
        <dbReference type="Proteomes" id="UP000321947"/>
    </source>
</evidence>
<dbReference type="Proteomes" id="UP000321947">
    <property type="component" value="Unassembled WGS sequence"/>
</dbReference>
<dbReference type="OrthoDB" id="1933679at2759"/>
<dbReference type="EMBL" id="SSTD01016302">
    <property type="protein sequence ID" value="TYK01155.1"/>
    <property type="molecule type" value="Genomic_DNA"/>
</dbReference>
<reference evidence="3 4" key="1">
    <citation type="submission" date="2019-08" db="EMBL/GenBank/DDBJ databases">
        <title>Draft genome sequences of two oriental melons (Cucumis melo L. var makuwa).</title>
        <authorList>
            <person name="Kwon S.-Y."/>
        </authorList>
    </citation>
    <scope>NUCLEOTIDE SEQUENCE [LARGE SCALE GENOMIC DNA]</scope>
    <source>
        <strain evidence="4">cv. Chang Bougi</strain>
        <strain evidence="3">cv. SW 3</strain>
        <tissue evidence="1">Leaf</tissue>
    </source>
</reference>
<dbReference type="Proteomes" id="UP000321393">
    <property type="component" value="Unassembled WGS sequence"/>
</dbReference>
<organism evidence="1 3">
    <name type="scientific">Cucumis melo var. makuwa</name>
    <name type="common">Oriental melon</name>
    <dbReference type="NCBI Taxonomy" id="1194695"/>
    <lineage>
        <taxon>Eukaryota</taxon>
        <taxon>Viridiplantae</taxon>
        <taxon>Streptophyta</taxon>
        <taxon>Embryophyta</taxon>
        <taxon>Tracheophyta</taxon>
        <taxon>Spermatophyta</taxon>
        <taxon>Magnoliopsida</taxon>
        <taxon>eudicotyledons</taxon>
        <taxon>Gunneridae</taxon>
        <taxon>Pentapetalae</taxon>
        <taxon>rosids</taxon>
        <taxon>fabids</taxon>
        <taxon>Cucurbitales</taxon>
        <taxon>Cucurbitaceae</taxon>
        <taxon>Benincaseae</taxon>
        <taxon>Cucumis</taxon>
    </lineage>
</organism>
<evidence type="ECO:0000313" key="1">
    <source>
        <dbReference type="EMBL" id="KAA0047159.1"/>
    </source>
</evidence>
<dbReference type="EMBL" id="SSTE01013280">
    <property type="protein sequence ID" value="KAA0047159.1"/>
    <property type="molecule type" value="Genomic_DNA"/>
</dbReference>